<feature type="region of interest" description="Disordered" evidence="1">
    <location>
        <begin position="235"/>
        <end position="254"/>
    </location>
</feature>
<feature type="compositionally biased region" description="Pro residues" evidence="1">
    <location>
        <begin position="237"/>
        <end position="253"/>
    </location>
</feature>
<gene>
    <name evidence="2" type="ORF">CYMTET_4952</name>
</gene>
<sequence>MSHVFGPISRDEVFKLLDLDFEYDLYHYTINELVYAVLSTVLRGMALALYEESAYIHPYDGRCALQRLRFQFEGIIGEPGTHHFWARLRSTIIDETIEPAPQLAVVRTLADKHRRLHSGYRTPTGTWSRTSTPFFGHPRLCPPTSRHYIWGCCASTAPPTTTPSPLSLCVSAEVCPPGGDVENGGRYLAWDGTGMPCVTCFRLWAVTTGHMDETDGVCPYVCAQAFVPGRAPALAPSTPPKPPPMSAWPPSAPPQAHALREIELPPQDAAAQPDAAAMISVRFPAVPPPHHAALSILVGSNPLLVRTIAVSSLLPSPWRSTRTRTLSIAGQPFGTHQFGSRSRLPARSGN</sequence>
<dbReference type="Proteomes" id="UP001190700">
    <property type="component" value="Unassembled WGS sequence"/>
</dbReference>
<evidence type="ECO:0000313" key="2">
    <source>
        <dbReference type="EMBL" id="KAK3287546.1"/>
    </source>
</evidence>
<accession>A0AAE0H0D9</accession>
<evidence type="ECO:0000313" key="3">
    <source>
        <dbReference type="Proteomes" id="UP001190700"/>
    </source>
</evidence>
<dbReference type="AlphaFoldDB" id="A0AAE0H0D9"/>
<organism evidence="2 3">
    <name type="scientific">Cymbomonas tetramitiformis</name>
    <dbReference type="NCBI Taxonomy" id="36881"/>
    <lineage>
        <taxon>Eukaryota</taxon>
        <taxon>Viridiplantae</taxon>
        <taxon>Chlorophyta</taxon>
        <taxon>Pyramimonadophyceae</taxon>
        <taxon>Pyramimonadales</taxon>
        <taxon>Pyramimonadaceae</taxon>
        <taxon>Cymbomonas</taxon>
    </lineage>
</organism>
<protein>
    <submittedName>
        <fullName evidence="2">Uncharacterized protein</fullName>
    </submittedName>
</protein>
<reference evidence="2 3" key="1">
    <citation type="journal article" date="2015" name="Genome Biol. Evol.">
        <title>Comparative Genomics of a Bacterivorous Green Alga Reveals Evolutionary Causalities and Consequences of Phago-Mixotrophic Mode of Nutrition.</title>
        <authorList>
            <person name="Burns J.A."/>
            <person name="Paasch A."/>
            <person name="Narechania A."/>
            <person name="Kim E."/>
        </authorList>
    </citation>
    <scope>NUCLEOTIDE SEQUENCE [LARGE SCALE GENOMIC DNA]</scope>
    <source>
        <strain evidence="2 3">PLY_AMNH</strain>
    </source>
</reference>
<feature type="region of interest" description="Disordered" evidence="1">
    <location>
        <begin position="331"/>
        <end position="350"/>
    </location>
</feature>
<evidence type="ECO:0000256" key="1">
    <source>
        <dbReference type="SAM" id="MobiDB-lite"/>
    </source>
</evidence>
<name>A0AAE0H0D9_9CHLO</name>
<comment type="caution">
    <text evidence="2">The sequence shown here is derived from an EMBL/GenBank/DDBJ whole genome shotgun (WGS) entry which is preliminary data.</text>
</comment>
<proteinExistence type="predicted"/>
<keyword evidence="3" id="KW-1185">Reference proteome</keyword>
<dbReference type="EMBL" id="LGRX02000806">
    <property type="protein sequence ID" value="KAK3287546.1"/>
    <property type="molecule type" value="Genomic_DNA"/>
</dbReference>